<keyword evidence="3" id="KW-1185">Reference proteome</keyword>
<dbReference type="Gene3D" id="4.10.830.10">
    <property type="entry name" value="30s Ribosomal Protein S14, Chain N"/>
    <property type="match status" value="1"/>
</dbReference>
<gene>
    <name evidence="2" type="ORF">Ccrd_023866</name>
</gene>
<evidence type="ECO:0000313" key="2">
    <source>
        <dbReference type="EMBL" id="KVH97940.1"/>
    </source>
</evidence>
<reference evidence="2 3" key="1">
    <citation type="journal article" date="2016" name="Sci. Rep.">
        <title>The genome sequence of the outbreeding globe artichoke constructed de novo incorporating a phase-aware low-pass sequencing strategy of F1 progeny.</title>
        <authorList>
            <person name="Scaglione D."/>
            <person name="Reyes-Chin-Wo S."/>
            <person name="Acquadro A."/>
            <person name="Froenicke L."/>
            <person name="Portis E."/>
            <person name="Beitel C."/>
            <person name="Tirone M."/>
            <person name="Mauro R."/>
            <person name="Lo Monaco A."/>
            <person name="Mauromicale G."/>
            <person name="Faccioli P."/>
            <person name="Cattivelli L."/>
            <person name="Rieseberg L."/>
            <person name="Michelmore R."/>
            <person name="Lanteri S."/>
        </authorList>
    </citation>
    <scope>NUCLEOTIDE SEQUENCE [LARGE SCALE GENOMIC DNA]</scope>
    <source>
        <strain evidence="2">2C</strain>
    </source>
</reference>
<dbReference type="EMBL" id="LEKV01003815">
    <property type="protein sequence ID" value="KVH97940.1"/>
    <property type="molecule type" value="Genomic_DNA"/>
</dbReference>
<proteinExistence type="predicted"/>
<evidence type="ECO:0000313" key="3">
    <source>
        <dbReference type="Proteomes" id="UP000243975"/>
    </source>
</evidence>
<name>A0A103XW13_CYNCS</name>
<evidence type="ECO:0000256" key="1">
    <source>
        <dbReference type="SAM" id="MobiDB-lite"/>
    </source>
</evidence>
<dbReference type="Proteomes" id="UP000243975">
    <property type="component" value="Unassembled WGS sequence"/>
</dbReference>
<sequence length="25" mass="2802">MGHSNIWNSHPKLYGPGSRTWSDSS</sequence>
<feature type="region of interest" description="Disordered" evidence="1">
    <location>
        <begin position="1"/>
        <end position="25"/>
    </location>
</feature>
<dbReference type="Gramene" id="KVH97940">
    <property type="protein sequence ID" value="KVH97940"/>
    <property type="gene ID" value="Ccrd_023866"/>
</dbReference>
<dbReference type="AlphaFoldDB" id="A0A103XW13"/>
<dbReference type="InterPro" id="IPR043140">
    <property type="entry name" value="Ribosomal_uS14_sf"/>
</dbReference>
<comment type="caution">
    <text evidence="2">The sequence shown here is derived from an EMBL/GenBank/DDBJ whole genome shotgun (WGS) entry which is preliminary data.</text>
</comment>
<protein>
    <submittedName>
        <fullName evidence="2">Uncharacterized protein</fullName>
    </submittedName>
</protein>
<accession>A0A103XW13</accession>
<organism evidence="2 3">
    <name type="scientific">Cynara cardunculus var. scolymus</name>
    <name type="common">Globe artichoke</name>
    <name type="synonym">Cynara scolymus</name>
    <dbReference type="NCBI Taxonomy" id="59895"/>
    <lineage>
        <taxon>Eukaryota</taxon>
        <taxon>Viridiplantae</taxon>
        <taxon>Streptophyta</taxon>
        <taxon>Embryophyta</taxon>
        <taxon>Tracheophyta</taxon>
        <taxon>Spermatophyta</taxon>
        <taxon>Magnoliopsida</taxon>
        <taxon>eudicotyledons</taxon>
        <taxon>Gunneridae</taxon>
        <taxon>Pentapetalae</taxon>
        <taxon>asterids</taxon>
        <taxon>campanulids</taxon>
        <taxon>Asterales</taxon>
        <taxon>Asteraceae</taxon>
        <taxon>Carduoideae</taxon>
        <taxon>Cardueae</taxon>
        <taxon>Carduinae</taxon>
        <taxon>Cynara</taxon>
    </lineage>
</organism>